<feature type="chain" id="PRO_5033535073" description="Xylose isomerase-like TIM barrel domain-containing protein" evidence="2">
    <location>
        <begin position="29"/>
        <end position="332"/>
    </location>
</feature>
<dbReference type="KEGG" id="tim:GMBLW1_35150"/>
<dbReference type="PANTHER" id="PTHR12110:SF48">
    <property type="entry name" value="BLL3656 PROTEIN"/>
    <property type="match status" value="1"/>
</dbReference>
<dbReference type="Gene3D" id="3.20.20.150">
    <property type="entry name" value="Divalent-metal-dependent TIM barrel enzymes"/>
    <property type="match status" value="1"/>
</dbReference>
<keyword evidence="2" id="KW-0732">Signal</keyword>
<sequence>MATNRRNWMKETALLAGAPLLWASGAHSATAAADPNATATATASSERADSGKSPFQYCLNTSAIRGQKLGIVAEIELAAKAGYQAIEPWINELDQFVASGGSLKDLRKRLMDAGLVLADAIGFAQWIVDDAGLRAKGMDEAKRCMDLVQQLGGTRLAAPPAGATDKADLSLMAAADRYFALAELGRSMGVTPLVEVWGFSKSLSRLGETVLVAMESRHPQAAVLPDIYHLFKGGSGFQGLSLLRGEAIGIFHMNDYPDRLDRAVIKDADRVYPGDGIAPLVPVLRTLMQIGYSGMLSLELFNPGYWKQDPMLVAKTGLEKMQAVVAAAMAKS</sequence>
<feature type="domain" description="Xylose isomerase-like TIM barrel" evidence="3">
    <location>
        <begin position="75"/>
        <end position="321"/>
    </location>
</feature>
<evidence type="ECO:0000259" key="3">
    <source>
        <dbReference type="Pfam" id="PF01261"/>
    </source>
</evidence>
<dbReference type="Proteomes" id="UP000464378">
    <property type="component" value="Chromosome"/>
</dbReference>
<protein>
    <recommendedName>
        <fullName evidence="3">Xylose isomerase-like TIM barrel domain-containing protein</fullName>
    </recommendedName>
</protein>
<dbReference type="EMBL" id="LR586016">
    <property type="protein sequence ID" value="VIP05678.1"/>
    <property type="molecule type" value="Genomic_DNA"/>
</dbReference>
<dbReference type="Pfam" id="PF01261">
    <property type="entry name" value="AP_endonuc_2"/>
    <property type="match status" value="1"/>
</dbReference>
<dbReference type="InterPro" id="IPR050312">
    <property type="entry name" value="IolE/XylAMocC-like"/>
</dbReference>
<evidence type="ECO:0000256" key="1">
    <source>
        <dbReference type="SAM" id="MobiDB-lite"/>
    </source>
</evidence>
<dbReference type="InParanoid" id="A0A6C2YVA6"/>
<dbReference type="EMBL" id="LR593887">
    <property type="protein sequence ID" value="VTS08712.1"/>
    <property type="molecule type" value="Genomic_DNA"/>
</dbReference>
<dbReference type="InterPro" id="IPR013022">
    <property type="entry name" value="Xyl_isomerase-like_TIM-brl"/>
</dbReference>
<gene>
    <name evidence="4" type="ORF">GMBLW1_35150</name>
</gene>
<feature type="signal peptide" evidence="2">
    <location>
        <begin position="1"/>
        <end position="28"/>
    </location>
</feature>
<dbReference type="SUPFAM" id="SSF51658">
    <property type="entry name" value="Xylose isomerase-like"/>
    <property type="match status" value="1"/>
</dbReference>
<evidence type="ECO:0000313" key="4">
    <source>
        <dbReference type="EMBL" id="VIP05678.1"/>
    </source>
</evidence>
<dbReference type="PANTHER" id="PTHR12110">
    <property type="entry name" value="HYDROXYPYRUVATE ISOMERASE"/>
    <property type="match status" value="1"/>
</dbReference>
<reference evidence="4" key="1">
    <citation type="submission" date="2019-04" db="EMBL/GenBank/DDBJ databases">
        <authorList>
            <consortium name="Science for Life Laboratories"/>
        </authorList>
    </citation>
    <scope>NUCLEOTIDE SEQUENCE</scope>
    <source>
        <strain evidence="4">MBLW1</strain>
    </source>
</reference>
<evidence type="ECO:0000313" key="5">
    <source>
        <dbReference type="Proteomes" id="UP000464378"/>
    </source>
</evidence>
<organism evidence="4">
    <name type="scientific">Tuwongella immobilis</name>
    <dbReference type="NCBI Taxonomy" id="692036"/>
    <lineage>
        <taxon>Bacteria</taxon>
        <taxon>Pseudomonadati</taxon>
        <taxon>Planctomycetota</taxon>
        <taxon>Planctomycetia</taxon>
        <taxon>Gemmatales</taxon>
        <taxon>Gemmataceae</taxon>
        <taxon>Tuwongella</taxon>
    </lineage>
</organism>
<proteinExistence type="predicted"/>
<feature type="region of interest" description="Disordered" evidence="1">
    <location>
        <begin position="33"/>
        <end position="52"/>
    </location>
</feature>
<dbReference type="RefSeq" id="WP_162660840.1">
    <property type="nucleotide sequence ID" value="NZ_LR593887.1"/>
</dbReference>
<dbReference type="AlphaFoldDB" id="A0A6C2YVA6"/>
<accession>A0A6C2YVA6</accession>
<dbReference type="PROSITE" id="PS51318">
    <property type="entry name" value="TAT"/>
    <property type="match status" value="1"/>
</dbReference>
<dbReference type="InterPro" id="IPR006311">
    <property type="entry name" value="TAT_signal"/>
</dbReference>
<dbReference type="InterPro" id="IPR036237">
    <property type="entry name" value="Xyl_isomerase-like_sf"/>
</dbReference>
<dbReference type="GO" id="GO:0016853">
    <property type="term" value="F:isomerase activity"/>
    <property type="evidence" value="ECO:0007669"/>
    <property type="project" value="UniProtKB-KW"/>
</dbReference>
<name>A0A6C2YVA6_9BACT</name>
<keyword evidence="4" id="KW-0413">Isomerase</keyword>
<keyword evidence="5" id="KW-1185">Reference proteome</keyword>
<feature type="compositionally biased region" description="Low complexity" evidence="1">
    <location>
        <begin position="33"/>
        <end position="45"/>
    </location>
</feature>
<evidence type="ECO:0000256" key="2">
    <source>
        <dbReference type="SAM" id="SignalP"/>
    </source>
</evidence>